<sequence>MLRAVSNRSTGSDDYIVSGKFSISWASLSHVGHHRESNEDSYSAKPPLWVVADGMGGHACGDIASGVVTSFLSAISSDFVSPQDITGALRQALASLAKKIGSTTAGTTLSGIGLSKVDNQPAWLVLNLGDSRVYCIESGKIRLLTEDHSIVHEMIKSGQITPEEAAIHPYNNIITRAVSFNSEPIPDFSFLPLRSGVRFIICSDGLTKELNDAQIETHATRGSPREAAESLLYAALSAGGRDNITIILLDVHDK</sequence>
<evidence type="ECO:0000313" key="2">
    <source>
        <dbReference type="EMBL" id="AAO44187.1"/>
    </source>
</evidence>
<gene>
    <name evidence="2" type="ordered locus">TWT_090</name>
</gene>
<dbReference type="KEGG" id="twh:TWT_090"/>
<organism evidence="2 3">
    <name type="scientific">Tropheryma whipplei (strain Twist)</name>
    <name type="common">Whipple's bacillus</name>
    <dbReference type="NCBI Taxonomy" id="203267"/>
    <lineage>
        <taxon>Bacteria</taxon>
        <taxon>Bacillati</taxon>
        <taxon>Actinomycetota</taxon>
        <taxon>Actinomycetes</taxon>
        <taxon>Micrococcales</taxon>
        <taxon>Tropherymataceae</taxon>
        <taxon>Tropheryma</taxon>
    </lineage>
</organism>
<dbReference type="HOGENOM" id="CLU_034545_0_3_11"/>
<keyword evidence="3" id="KW-1185">Reference proteome</keyword>
<evidence type="ECO:0000313" key="3">
    <source>
        <dbReference type="Proteomes" id="UP000002200"/>
    </source>
</evidence>
<dbReference type="SMART" id="SM00332">
    <property type="entry name" value="PP2Cc"/>
    <property type="match status" value="1"/>
</dbReference>
<evidence type="ECO:0000259" key="1">
    <source>
        <dbReference type="PROSITE" id="PS51746"/>
    </source>
</evidence>
<name>Q83GY7_TROWT</name>
<dbReference type="EC" id="3.1.3.16" evidence="2"/>
<dbReference type="InterPro" id="IPR001932">
    <property type="entry name" value="PPM-type_phosphatase-like_dom"/>
</dbReference>
<dbReference type="SMART" id="SM00331">
    <property type="entry name" value="PP2C_SIG"/>
    <property type="match status" value="1"/>
</dbReference>
<dbReference type="AlphaFoldDB" id="Q83GY7"/>
<dbReference type="PANTHER" id="PTHR47992">
    <property type="entry name" value="PROTEIN PHOSPHATASE"/>
    <property type="match status" value="1"/>
</dbReference>
<dbReference type="STRING" id="203267.TWT_090"/>
<dbReference type="eggNOG" id="COG0631">
    <property type="taxonomic scope" value="Bacteria"/>
</dbReference>
<dbReference type="PROSITE" id="PS51746">
    <property type="entry name" value="PPM_2"/>
    <property type="match status" value="1"/>
</dbReference>
<dbReference type="Gene3D" id="3.60.40.10">
    <property type="entry name" value="PPM-type phosphatase domain"/>
    <property type="match status" value="1"/>
</dbReference>
<reference evidence="2 3" key="1">
    <citation type="journal article" date="2003" name="Genome Res.">
        <title>Tropheryma whipplei twist: a human pathogenic Actinobacteria with a reduced genome.</title>
        <authorList>
            <person name="Raoult D."/>
            <person name="Ogata H."/>
            <person name="Audic S."/>
            <person name="Robert C."/>
            <person name="Suhre K."/>
            <person name="Drancourt M."/>
            <person name="Claverie J.-M."/>
        </authorList>
    </citation>
    <scope>NUCLEOTIDE SEQUENCE [LARGE SCALE GENOMIC DNA]</scope>
    <source>
        <strain evidence="2 3">Twist</strain>
    </source>
</reference>
<dbReference type="EMBL" id="AE014184">
    <property type="protein sequence ID" value="AAO44187.1"/>
    <property type="molecule type" value="Genomic_DNA"/>
</dbReference>
<accession>Q83GY7</accession>
<dbReference type="CDD" id="cd00143">
    <property type="entry name" value="PP2Cc"/>
    <property type="match status" value="1"/>
</dbReference>
<dbReference type="Pfam" id="PF13672">
    <property type="entry name" value="PP2C_2"/>
    <property type="match status" value="1"/>
</dbReference>
<proteinExistence type="predicted"/>
<protein>
    <submittedName>
        <fullName evidence="2">Protein phosphatase</fullName>
        <ecNumber evidence="2">3.1.3.16</ecNumber>
    </submittedName>
</protein>
<dbReference type="GO" id="GO:0004722">
    <property type="term" value="F:protein serine/threonine phosphatase activity"/>
    <property type="evidence" value="ECO:0007669"/>
    <property type="project" value="UniProtKB-EC"/>
</dbReference>
<dbReference type="Proteomes" id="UP000002200">
    <property type="component" value="Chromosome"/>
</dbReference>
<keyword evidence="2" id="KW-0378">Hydrolase</keyword>
<dbReference type="InterPro" id="IPR015655">
    <property type="entry name" value="PP2C"/>
</dbReference>
<dbReference type="SUPFAM" id="SSF81606">
    <property type="entry name" value="PP2C-like"/>
    <property type="match status" value="1"/>
</dbReference>
<dbReference type="InterPro" id="IPR036457">
    <property type="entry name" value="PPM-type-like_dom_sf"/>
</dbReference>
<feature type="domain" description="PPM-type phosphatase" evidence="1">
    <location>
        <begin position="22"/>
        <end position="251"/>
    </location>
</feature>